<keyword evidence="2" id="KW-0812">Transmembrane</keyword>
<feature type="compositionally biased region" description="Polar residues" evidence="1">
    <location>
        <begin position="67"/>
        <end position="83"/>
    </location>
</feature>
<dbReference type="Proteomes" id="UP000283709">
    <property type="component" value="Unassembled WGS sequence"/>
</dbReference>
<protein>
    <recommendedName>
        <fullName evidence="5">DUF2933 domain-containing protein</fullName>
    </recommendedName>
</protein>
<evidence type="ECO:0000313" key="3">
    <source>
        <dbReference type="EMBL" id="RKF35733.1"/>
    </source>
</evidence>
<sequence>MKCNMKTMLTTGIILLALLAAAYAALPQFRSLVLSLGPSLLFLLCPLSMIFMMAGMRSKKDDHRSSPSDAAQDSQPPQSRITR</sequence>
<accession>A0A420FSD4</accession>
<comment type="caution">
    <text evidence="3">The sequence shown here is derived from an EMBL/GenBank/DDBJ whole genome shotgun (WGS) entry which is preliminary data.</text>
</comment>
<gene>
    <name evidence="3" type="ORF">BCY88_08830</name>
</gene>
<evidence type="ECO:0008006" key="5">
    <source>
        <dbReference type="Google" id="ProtNLM"/>
    </source>
</evidence>
<dbReference type="Pfam" id="PF11666">
    <property type="entry name" value="DUF2933"/>
    <property type="match status" value="1"/>
</dbReference>
<evidence type="ECO:0000256" key="2">
    <source>
        <dbReference type="SAM" id="Phobius"/>
    </source>
</evidence>
<dbReference type="OrthoDB" id="9967513at2"/>
<keyword evidence="2" id="KW-1133">Transmembrane helix</keyword>
<name>A0A420FSD4_9BURK</name>
<feature type="transmembrane region" description="Helical" evidence="2">
    <location>
        <begin position="34"/>
        <end position="54"/>
    </location>
</feature>
<dbReference type="AlphaFoldDB" id="A0A420FSD4"/>
<evidence type="ECO:0000313" key="4">
    <source>
        <dbReference type="Proteomes" id="UP000283709"/>
    </source>
</evidence>
<keyword evidence="2" id="KW-0472">Membrane</keyword>
<dbReference type="RefSeq" id="WP_120348069.1">
    <property type="nucleotide sequence ID" value="NZ_MCAS01000045.1"/>
</dbReference>
<organism evidence="3 4">
    <name type="scientific">Paraburkholderia fungorum</name>
    <dbReference type="NCBI Taxonomy" id="134537"/>
    <lineage>
        <taxon>Bacteria</taxon>
        <taxon>Pseudomonadati</taxon>
        <taxon>Pseudomonadota</taxon>
        <taxon>Betaproteobacteria</taxon>
        <taxon>Burkholderiales</taxon>
        <taxon>Burkholderiaceae</taxon>
        <taxon>Paraburkholderia</taxon>
    </lineage>
</organism>
<evidence type="ECO:0000256" key="1">
    <source>
        <dbReference type="SAM" id="MobiDB-lite"/>
    </source>
</evidence>
<dbReference type="InterPro" id="IPR021682">
    <property type="entry name" value="DUF2933"/>
</dbReference>
<proteinExistence type="predicted"/>
<dbReference type="EMBL" id="MCAS01000045">
    <property type="protein sequence ID" value="RKF35733.1"/>
    <property type="molecule type" value="Genomic_DNA"/>
</dbReference>
<reference evidence="3 4" key="1">
    <citation type="submission" date="2016-07" db="EMBL/GenBank/DDBJ databases">
        <title>Genome analysis of Burkholderia fungorum ES3-20.</title>
        <authorList>
            <person name="Xu D."/>
            <person name="Yao R."/>
            <person name="Zheng S."/>
        </authorList>
    </citation>
    <scope>NUCLEOTIDE SEQUENCE [LARGE SCALE GENOMIC DNA]</scope>
    <source>
        <strain evidence="3 4">ES3-20</strain>
    </source>
</reference>
<feature type="region of interest" description="Disordered" evidence="1">
    <location>
        <begin position="59"/>
        <end position="83"/>
    </location>
</feature>